<accession>A0A7J7LEU4</accession>
<evidence type="ECO:0000313" key="1">
    <source>
        <dbReference type="EMBL" id="KAF6141082.1"/>
    </source>
</evidence>
<sequence length="98" mass="11738">MNSNYVRDSNWLRSTEDLNWLSYLEFELVMLPEDSSWLCSSCCRRTESRSKSFEREWSSFERDCLILHFSFKDRKSCSNEMGFRSNGMYVSRAGTFNR</sequence>
<comment type="caution">
    <text evidence="1">The sequence shown here is derived from an EMBL/GenBank/DDBJ whole genome shotgun (WGS) entry which is preliminary data.</text>
</comment>
<keyword evidence="2" id="KW-1185">Reference proteome</keyword>
<organism evidence="1 2">
    <name type="scientific">Kingdonia uniflora</name>
    <dbReference type="NCBI Taxonomy" id="39325"/>
    <lineage>
        <taxon>Eukaryota</taxon>
        <taxon>Viridiplantae</taxon>
        <taxon>Streptophyta</taxon>
        <taxon>Embryophyta</taxon>
        <taxon>Tracheophyta</taxon>
        <taxon>Spermatophyta</taxon>
        <taxon>Magnoliopsida</taxon>
        <taxon>Ranunculales</taxon>
        <taxon>Circaeasteraceae</taxon>
        <taxon>Kingdonia</taxon>
    </lineage>
</organism>
<name>A0A7J7LEU4_9MAGN</name>
<reference evidence="1 2" key="1">
    <citation type="journal article" date="2020" name="IScience">
        <title>Genome Sequencing of the Endangered Kingdonia uniflora (Circaeasteraceae, Ranunculales) Reveals Potential Mechanisms of Evolutionary Specialization.</title>
        <authorList>
            <person name="Sun Y."/>
            <person name="Deng T."/>
            <person name="Zhang A."/>
            <person name="Moore M.J."/>
            <person name="Landis J.B."/>
            <person name="Lin N."/>
            <person name="Zhang H."/>
            <person name="Zhang X."/>
            <person name="Huang J."/>
            <person name="Zhang X."/>
            <person name="Sun H."/>
            <person name="Wang H."/>
        </authorList>
    </citation>
    <scope>NUCLEOTIDE SEQUENCE [LARGE SCALE GENOMIC DNA]</scope>
    <source>
        <strain evidence="1">TB1705</strain>
        <tissue evidence="1">Leaf</tissue>
    </source>
</reference>
<evidence type="ECO:0000313" key="2">
    <source>
        <dbReference type="Proteomes" id="UP000541444"/>
    </source>
</evidence>
<dbReference type="AlphaFoldDB" id="A0A7J7LEU4"/>
<dbReference type="Proteomes" id="UP000541444">
    <property type="component" value="Unassembled WGS sequence"/>
</dbReference>
<proteinExistence type="predicted"/>
<protein>
    <submittedName>
        <fullName evidence="1">Uncharacterized protein</fullName>
    </submittedName>
</protein>
<gene>
    <name evidence="1" type="ORF">GIB67_006527</name>
</gene>
<dbReference type="EMBL" id="JACGCM010002332">
    <property type="protein sequence ID" value="KAF6141082.1"/>
    <property type="molecule type" value="Genomic_DNA"/>
</dbReference>